<dbReference type="Proteomes" id="UP000274139">
    <property type="component" value="Unassembled WGS sequence"/>
</dbReference>
<dbReference type="SUPFAM" id="SSF53213">
    <property type="entry name" value="LigB-like"/>
    <property type="match status" value="1"/>
</dbReference>
<keyword evidence="4" id="KW-0862">Zinc</keyword>
<comment type="caution">
    <text evidence="7">The sequence shown here is derived from an EMBL/GenBank/DDBJ whole genome shotgun (WGS) entry which is preliminary data.</text>
</comment>
<evidence type="ECO:0000256" key="1">
    <source>
        <dbReference type="ARBA" id="ARBA00001947"/>
    </source>
</evidence>
<reference evidence="7 8" key="1">
    <citation type="submission" date="2018-10" db="EMBL/GenBank/DDBJ databases">
        <title>Draft genome sequence of Aquitalea MWU14-2217 isolated from a wild cranberry bog in Provincetown, Massachusetts.</title>
        <authorList>
            <person name="Ebadzadsahrai G."/>
            <person name="Soby S."/>
        </authorList>
    </citation>
    <scope>NUCLEOTIDE SEQUENCE [LARGE SCALE GENOMIC DNA]</scope>
    <source>
        <strain evidence="7 8">MWU14-2217</strain>
    </source>
</reference>
<evidence type="ECO:0000256" key="4">
    <source>
        <dbReference type="ARBA" id="ARBA00022833"/>
    </source>
</evidence>
<dbReference type="GO" id="GO:0016702">
    <property type="term" value="F:oxidoreductase activity, acting on single donors with incorporation of molecular oxygen, incorporation of two atoms of oxygen"/>
    <property type="evidence" value="ECO:0007669"/>
    <property type="project" value="UniProtKB-ARBA"/>
</dbReference>
<accession>A0A454JLB3</accession>
<dbReference type="OrthoDB" id="9790889at2"/>
<sequence length="268" mass="30069">MAINAGNTTMTTRQPALFISHGAPTLPIEHSPTRDFLQQLGQQLLRPRAIVVLSAHWESTLPTVNLAEKPSTMYDFGGFPPILYTLRYPASTDLTLAAEVMDLLRQSGLRVGSTDQRGLDHGMWTPLMLMYPQADIPLVMVSLPHTATADTYYQMGRALRALRDDNVMIIGSGSYTHNLWQLSRDGSAPPSWAEDFAHWMDDALSQNRPQDILNWKQLAPHARENHPSDEHFNPLLVTMGAASDDTPPHKLHDDWRMGSLSMACWRFD</sequence>
<evidence type="ECO:0000259" key="6">
    <source>
        <dbReference type="Pfam" id="PF02900"/>
    </source>
</evidence>
<dbReference type="CDD" id="cd07363">
    <property type="entry name" value="45_DOPA_Dioxygenase"/>
    <property type="match status" value="1"/>
</dbReference>
<name>A0A454JLB3_9NEIS</name>
<dbReference type="Gene3D" id="3.40.830.10">
    <property type="entry name" value="LigB-like"/>
    <property type="match status" value="1"/>
</dbReference>
<proteinExistence type="inferred from homology"/>
<evidence type="ECO:0000256" key="3">
    <source>
        <dbReference type="ARBA" id="ARBA00022723"/>
    </source>
</evidence>
<comment type="similarity">
    <text evidence="2">Belongs to the DODA-type extradiol aromatic ring-opening dioxygenase family.</text>
</comment>
<evidence type="ECO:0000313" key="7">
    <source>
        <dbReference type="EMBL" id="RMD00285.1"/>
    </source>
</evidence>
<keyword evidence="7" id="KW-0223">Dioxygenase</keyword>
<dbReference type="PANTHER" id="PTHR30096">
    <property type="entry name" value="4,5-DOPA DIOXYGENASE EXTRADIOL-LIKE PROTEIN"/>
    <property type="match status" value="1"/>
</dbReference>
<protein>
    <submittedName>
        <fullName evidence="7">Dioxygenase</fullName>
    </submittedName>
</protein>
<keyword evidence="8" id="KW-1185">Reference proteome</keyword>
<dbReference type="InterPro" id="IPR004183">
    <property type="entry name" value="Xdiol_dOase_suB"/>
</dbReference>
<keyword evidence="3" id="KW-0479">Metal-binding</keyword>
<dbReference type="GO" id="GO:0008270">
    <property type="term" value="F:zinc ion binding"/>
    <property type="evidence" value="ECO:0007669"/>
    <property type="project" value="InterPro"/>
</dbReference>
<keyword evidence="5" id="KW-0560">Oxidoreductase</keyword>
<dbReference type="EMBL" id="RFAR01000016">
    <property type="protein sequence ID" value="RMD00285.1"/>
    <property type="molecule type" value="Genomic_DNA"/>
</dbReference>
<gene>
    <name evidence="7" type="ORF">EAY64_05105</name>
</gene>
<dbReference type="InterPro" id="IPR014436">
    <property type="entry name" value="Extradiol_dOase_DODA"/>
</dbReference>
<dbReference type="PIRSF" id="PIRSF006157">
    <property type="entry name" value="Doxgns_DODA"/>
    <property type="match status" value="1"/>
</dbReference>
<comment type="cofactor">
    <cofactor evidence="1">
        <name>Zn(2+)</name>
        <dbReference type="ChEBI" id="CHEBI:29105"/>
    </cofactor>
</comment>
<feature type="domain" description="Extradiol ring-cleavage dioxygenase class III enzyme subunit B" evidence="6">
    <location>
        <begin position="16"/>
        <end position="255"/>
    </location>
</feature>
<dbReference type="RefSeq" id="WP_103523711.1">
    <property type="nucleotide sequence ID" value="NZ_JAIZDC010000004.1"/>
</dbReference>
<evidence type="ECO:0000313" key="8">
    <source>
        <dbReference type="Proteomes" id="UP000274139"/>
    </source>
</evidence>
<dbReference type="GO" id="GO:0008198">
    <property type="term" value="F:ferrous iron binding"/>
    <property type="evidence" value="ECO:0007669"/>
    <property type="project" value="InterPro"/>
</dbReference>
<evidence type="ECO:0000256" key="2">
    <source>
        <dbReference type="ARBA" id="ARBA00007581"/>
    </source>
</evidence>
<evidence type="ECO:0000256" key="5">
    <source>
        <dbReference type="ARBA" id="ARBA00023002"/>
    </source>
</evidence>
<dbReference type="PANTHER" id="PTHR30096:SF0">
    <property type="entry name" value="4,5-DOPA DIOXYGENASE EXTRADIOL-LIKE PROTEIN"/>
    <property type="match status" value="1"/>
</dbReference>
<dbReference type="Pfam" id="PF02900">
    <property type="entry name" value="LigB"/>
    <property type="match status" value="1"/>
</dbReference>
<organism evidence="7 8">
    <name type="scientific">Aquitalea palustris</name>
    <dbReference type="NCBI Taxonomy" id="2480983"/>
    <lineage>
        <taxon>Bacteria</taxon>
        <taxon>Pseudomonadati</taxon>
        <taxon>Pseudomonadota</taxon>
        <taxon>Betaproteobacteria</taxon>
        <taxon>Neisseriales</taxon>
        <taxon>Chromobacteriaceae</taxon>
        <taxon>Aquitalea</taxon>
    </lineage>
</organism>
<dbReference type="AlphaFoldDB" id="A0A454JLB3"/>